<feature type="domain" description="Glutamate synthase" evidence="4">
    <location>
        <begin position="157"/>
        <end position="473"/>
    </location>
</feature>
<dbReference type="InterPro" id="IPR024188">
    <property type="entry name" value="GltB"/>
</dbReference>
<evidence type="ECO:0000259" key="4">
    <source>
        <dbReference type="Pfam" id="PF01645"/>
    </source>
</evidence>
<protein>
    <submittedName>
        <fullName evidence="5">FMN-binding glutamate synthase family protein</fullName>
    </submittedName>
</protein>
<name>A0ABP7MB07_9GAMM</name>
<dbReference type="RefSeq" id="WP_344796771.1">
    <property type="nucleotide sequence ID" value="NZ_BAABBN010000004.1"/>
</dbReference>
<dbReference type="InterPro" id="IPR013785">
    <property type="entry name" value="Aldolase_TIM"/>
</dbReference>
<dbReference type="InterPro" id="IPR027283">
    <property type="entry name" value="YerD"/>
</dbReference>
<dbReference type="SUPFAM" id="SSF51395">
    <property type="entry name" value="FMN-linked oxidoreductases"/>
    <property type="match status" value="1"/>
</dbReference>
<comment type="caution">
    <text evidence="5">The sequence shown here is derived from an EMBL/GenBank/DDBJ whole genome shotgun (WGS) entry which is preliminary data.</text>
</comment>
<dbReference type="Gene3D" id="3.20.20.70">
    <property type="entry name" value="Aldolase class I"/>
    <property type="match status" value="1"/>
</dbReference>
<dbReference type="EMBL" id="BAABBN010000004">
    <property type="protein sequence ID" value="GAA3919360.1"/>
    <property type="molecule type" value="Genomic_DNA"/>
</dbReference>
<keyword evidence="3" id="KW-0812">Transmembrane</keyword>
<evidence type="ECO:0000256" key="1">
    <source>
        <dbReference type="ARBA" id="ARBA00009716"/>
    </source>
</evidence>
<evidence type="ECO:0000256" key="2">
    <source>
        <dbReference type="PIRNR" id="PIRNR006429"/>
    </source>
</evidence>
<evidence type="ECO:0000256" key="3">
    <source>
        <dbReference type="SAM" id="Phobius"/>
    </source>
</evidence>
<dbReference type="CDD" id="cd02808">
    <property type="entry name" value="GltS_FMN"/>
    <property type="match status" value="1"/>
</dbReference>
<dbReference type="PIRSF" id="PIRSF500060">
    <property type="entry name" value="UCP500060"/>
    <property type="match status" value="1"/>
</dbReference>
<comment type="similarity">
    <text evidence="1 2">Belongs to the glutamate synthase family.</text>
</comment>
<dbReference type="PANTHER" id="PTHR43819:SF1">
    <property type="entry name" value="ARCHAEAL-TYPE GLUTAMATE SYNTHASE [NADPH]"/>
    <property type="match status" value="1"/>
</dbReference>
<evidence type="ECO:0000313" key="6">
    <source>
        <dbReference type="Proteomes" id="UP001501565"/>
    </source>
</evidence>
<evidence type="ECO:0000313" key="5">
    <source>
        <dbReference type="EMBL" id="GAA3919360.1"/>
    </source>
</evidence>
<feature type="transmembrane region" description="Helical" evidence="3">
    <location>
        <begin position="7"/>
        <end position="25"/>
    </location>
</feature>
<keyword evidence="3" id="KW-0472">Membrane</keyword>
<keyword evidence="3" id="KW-1133">Transmembrane helix</keyword>
<gene>
    <name evidence="5" type="ORF">GCM10022277_13460</name>
</gene>
<keyword evidence="6" id="KW-1185">Reference proteome</keyword>
<organism evidence="5 6">
    <name type="scientific">Litoribacillus peritrichatus</name>
    <dbReference type="NCBI Taxonomy" id="718191"/>
    <lineage>
        <taxon>Bacteria</taxon>
        <taxon>Pseudomonadati</taxon>
        <taxon>Pseudomonadota</taxon>
        <taxon>Gammaproteobacteria</taxon>
        <taxon>Oceanospirillales</taxon>
        <taxon>Oceanospirillaceae</taxon>
        <taxon>Litoribacillus</taxon>
    </lineage>
</organism>
<dbReference type="InterPro" id="IPR002932">
    <property type="entry name" value="Glu_synthdom"/>
</dbReference>
<sequence length="553" mass="61059">MTIMQKVYWFIATVGNLVALIAFNVAESSLATAFLLFSLVYTVVGFYDLKYSKHNLNRLYPVVAYLRYFLESYRVEIQQYFIANDTEERPFNREQRSLVYQRAKGVRDTIAFGTQRDLLEENYLSLWHSLSPKHVKDDVKRITIGGPDCTQPYEASYLNISAMSFGSLSSNAIEALNSGAKKAGCFHNTGEGSVSPYHLKHGGDIVWQIGSGLFGCRDENGRFNPNMFEQMAKKPQIKMIEIKLSQGAKPAHGGVLPKAKITPEIAEIRHISMDKDCISPAVNPECTTPVALLHFIQKLRALSGGKPVGFKLCIGNPAEFLSVCKAMLETGITPDFITVDGAEGGTGAAPVEFSNRLGMVCLEGIYFVHNALVGVGLRDKIKIIASGKTASSFDLLSKIAMGADLVNAARTMMFALGCIQSKSCNTNHCPTGIATQDPARSKAINVEDKSNRVYNFHRKTLDSFYELVGSLGLDDPADLAPHMVKRRTPYGLLMATGSLVEPLRPDALVEGLVSNKQWAHWWQCCSADQFYVEDFTVIKPEEIKLTPQAILEE</sequence>
<dbReference type="Pfam" id="PF01645">
    <property type="entry name" value="Glu_synthase"/>
    <property type="match status" value="1"/>
</dbReference>
<reference evidence="6" key="1">
    <citation type="journal article" date="2019" name="Int. J. Syst. Evol. Microbiol.">
        <title>The Global Catalogue of Microorganisms (GCM) 10K type strain sequencing project: providing services to taxonomists for standard genome sequencing and annotation.</title>
        <authorList>
            <consortium name="The Broad Institute Genomics Platform"/>
            <consortium name="The Broad Institute Genome Sequencing Center for Infectious Disease"/>
            <person name="Wu L."/>
            <person name="Ma J."/>
        </authorList>
    </citation>
    <scope>NUCLEOTIDE SEQUENCE [LARGE SCALE GENOMIC DNA]</scope>
    <source>
        <strain evidence="6">JCM 17551</strain>
    </source>
</reference>
<proteinExistence type="inferred from homology"/>
<dbReference type="PANTHER" id="PTHR43819">
    <property type="entry name" value="ARCHAEAL-TYPE GLUTAMATE SYNTHASE [NADPH]"/>
    <property type="match status" value="1"/>
</dbReference>
<dbReference type="Proteomes" id="UP001501565">
    <property type="component" value="Unassembled WGS sequence"/>
</dbReference>
<dbReference type="PIRSF" id="PIRSF006429">
    <property type="entry name" value="GOGAT_lg_2"/>
    <property type="match status" value="1"/>
</dbReference>
<accession>A0ABP7MB07</accession>